<protein>
    <submittedName>
        <fullName evidence="2">GNAT family N-acetyltransferase</fullName>
    </submittedName>
</protein>
<evidence type="ECO:0000313" key="3">
    <source>
        <dbReference type="Proteomes" id="UP001210231"/>
    </source>
</evidence>
<dbReference type="SUPFAM" id="SSF55729">
    <property type="entry name" value="Acyl-CoA N-acyltransferases (Nat)"/>
    <property type="match status" value="1"/>
</dbReference>
<evidence type="ECO:0000259" key="1">
    <source>
        <dbReference type="PROSITE" id="PS51186"/>
    </source>
</evidence>
<dbReference type="Proteomes" id="UP001210231">
    <property type="component" value="Unassembled WGS sequence"/>
</dbReference>
<reference evidence="2 3" key="1">
    <citation type="submission" date="2022-12" db="EMBL/GenBank/DDBJ databases">
        <title>Chitinophagaceae gen. sp. nov., a new member of the family Chitinophagaceae, isolated from soil in a chemical factory.</title>
        <authorList>
            <person name="Ke Z."/>
        </authorList>
    </citation>
    <scope>NUCLEOTIDE SEQUENCE [LARGE SCALE GENOMIC DNA]</scope>
    <source>
        <strain evidence="2 3">LY-5</strain>
    </source>
</reference>
<organism evidence="2 3">
    <name type="scientific">Polluticaenibacter yanchengensis</name>
    <dbReference type="NCBI Taxonomy" id="3014562"/>
    <lineage>
        <taxon>Bacteria</taxon>
        <taxon>Pseudomonadati</taxon>
        <taxon>Bacteroidota</taxon>
        <taxon>Chitinophagia</taxon>
        <taxon>Chitinophagales</taxon>
        <taxon>Chitinophagaceae</taxon>
        <taxon>Polluticaenibacter</taxon>
    </lineage>
</organism>
<dbReference type="CDD" id="cd04301">
    <property type="entry name" value="NAT_SF"/>
    <property type="match status" value="1"/>
</dbReference>
<gene>
    <name evidence="2" type="ORF">O3P16_16640</name>
</gene>
<proteinExistence type="predicted"/>
<comment type="caution">
    <text evidence="2">The sequence shown here is derived from an EMBL/GenBank/DDBJ whole genome shotgun (WGS) entry which is preliminary data.</text>
</comment>
<evidence type="ECO:0000313" key="2">
    <source>
        <dbReference type="EMBL" id="MDA3616441.1"/>
    </source>
</evidence>
<name>A0ABT4UNM3_9BACT</name>
<dbReference type="PROSITE" id="PS51186">
    <property type="entry name" value="GNAT"/>
    <property type="match status" value="1"/>
</dbReference>
<accession>A0ABT4UNM3</accession>
<dbReference type="RefSeq" id="WP_407032770.1">
    <property type="nucleotide sequence ID" value="NZ_JAQGEF010000030.1"/>
</dbReference>
<dbReference type="InterPro" id="IPR016181">
    <property type="entry name" value="Acyl_CoA_acyltransferase"/>
</dbReference>
<dbReference type="InterPro" id="IPR000182">
    <property type="entry name" value="GNAT_dom"/>
</dbReference>
<dbReference type="Gene3D" id="3.40.630.30">
    <property type="match status" value="1"/>
</dbReference>
<dbReference type="EMBL" id="JAQGEF010000030">
    <property type="protein sequence ID" value="MDA3616441.1"/>
    <property type="molecule type" value="Genomic_DNA"/>
</dbReference>
<dbReference type="Pfam" id="PF00583">
    <property type="entry name" value="Acetyltransf_1"/>
    <property type="match status" value="1"/>
</dbReference>
<keyword evidence="3" id="KW-1185">Reference proteome</keyword>
<sequence>MEELEIVEVPLQTILQIRQQVMYPGISLEMQQVDTDMASVHLGVKMDNEIVSVISLYEHGGELQFRKFATLQKVQGRGIGSYLLEYVFETAKRKGCRSVWCNARMNAIRLYQKFRMEPFSEKWFEKGFEFVKMRYEIKENNI</sequence>
<feature type="domain" description="N-acetyltransferase" evidence="1">
    <location>
        <begin position="1"/>
        <end position="138"/>
    </location>
</feature>